<gene>
    <name evidence="9" type="ORF">LTR09_008871</name>
</gene>
<dbReference type="InterPro" id="IPR050628">
    <property type="entry name" value="SNF2_RAD54_helicase_TF"/>
</dbReference>
<keyword evidence="6" id="KW-0479">Metal-binding</keyword>
<dbReference type="Pfam" id="PF00271">
    <property type="entry name" value="Helicase_C"/>
    <property type="match status" value="1"/>
</dbReference>
<evidence type="ECO:0000256" key="3">
    <source>
        <dbReference type="ARBA" id="ARBA00022801"/>
    </source>
</evidence>
<organism evidence="9 10">
    <name type="scientific">Extremus antarcticus</name>
    <dbReference type="NCBI Taxonomy" id="702011"/>
    <lineage>
        <taxon>Eukaryota</taxon>
        <taxon>Fungi</taxon>
        <taxon>Dikarya</taxon>
        <taxon>Ascomycota</taxon>
        <taxon>Pezizomycotina</taxon>
        <taxon>Dothideomycetes</taxon>
        <taxon>Dothideomycetidae</taxon>
        <taxon>Mycosphaerellales</taxon>
        <taxon>Extremaceae</taxon>
        <taxon>Extremus</taxon>
    </lineage>
</organism>
<dbReference type="InterPro" id="IPR049730">
    <property type="entry name" value="SNF2/RAD54-like_C"/>
</dbReference>
<dbReference type="Gene3D" id="3.30.40.10">
    <property type="entry name" value="Zinc/RING finger domain, C3HC4 (zinc finger)"/>
    <property type="match status" value="1"/>
</dbReference>
<dbReference type="Pfam" id="PF13923">
    <property type="entry name" value="zf-C3HC4_2"/>
    <property type="match status" value="1"/>
</dbReference>
<evidence type="ECO:0000256" key="5">
    <source>
        <dbReference type="ARBA" id="ARBA00022840"/>
    </source>
</evidence>
<evidence type="ECO:0000256" key="2">
    <source>
        <dbReference type="ARBA" id="ARBA00022741"/>
    </source>
</evidence>
<feature type="domain" description="RING-type" evidence="7">
    <location>
        <begin position="125"/>
        <end position="163"/>
    </location>
</feature>
<keyword evidence="3" id="KW-0378">Hydrolase</keyword>
<evidence type="ECO:0000256" key="1">
    <source>
        <dbReference type="ARBA" id="ARBA00007025"/>
    </source>
</evidence>
<keyword evidence="10" id="KW-1185">Reference proteome</keyword>
<evidence type="ECO:0000313" key="10">
    <source>
        <dbReference type="Proteomes" id="UP001271007"/>
    </source>
</evidence>
<protein>
    <submittedName>
        <fullName evidence="9">Uncharacterized protein</fullName>
    </submittedName>
</protein>
<dbReference type="GO" id="GO:0004386">
    <property type="term" value="F:helicase activity"/>
    <property type="evidence" value="ECO:0007669"/>
    <property type="project" value="UniProtKB-KW"/>
</dbReference>
<evidence type="ECO:0000259" key="7">
    <source>
        <dbReference type="PROSITE" id="PS50089"/>
    </source>
</evidence>
<dbReference type="GO" id="GO:0006281">
    <property type="term" value="P:DNA repair"/>
    <property type="evidence" value="ECO:0007669"/>
    <property type="project" value="TreeGrafter"/>
</dbReference>
<dbReference type="GO" id="GO:0016787">
    <property type="term" value="F:hydrolase activity"/>
    <property type="evidence" value="ECO:0007669"/>
    <property type="project" value="UniProtKB-KW"/>
</dbReference>
<feature type="domain" description="Helicase C-terminal" evidence="8">
    <location>
        <begin position="196"/>
        <end position="354"/>
    </location>
</feature>
<dbReference type="EMBL" id="JAWDJX010000036">
    <property type="protein sequence ID" value="KAK3049951.1"/>
    <property type="molecule type" value="Genomic_DNA"/>
</dbReference>
<dbReference type="PROSITE" id="PS50089">
    <property type="entry name" value="ZF_RING_2"/>
    <property type="match status" value="1"/>
</dbReference>
<dbReference type="Gene3D" id="3.40.50.300">
    <property type="entry name" value="P-loop containing nucleotide triphosphate hydrolases"/>
    <property type="match status" value="1"/>
</dbReference>
<evidence type="ECO:0000256" key="6">
    <source>
        <dbReference type="PROSITE-ProRule" id="PRU00175"/>
    </source>
</evidence>
<proteinExistence type="inferred from homology"/>
<dbReference type="SUPFAM" id="SSF57850">
    <property type="entry name" value="RING/U-box"/>
    <property type="match status" value="1"/>
</dbReference>
<evidence type="ECO:0000313" key="9">
    <source>
        <dbReference type="EMBL" id="KAK3049951.1"/>
    </source>
</evidence>
<evidence type="ECO:0000259" key="8">
    <source>
        <dbReference type="PROSITE" id="PS51194"/>
    </source>
</evidence>
<reference evidence="9" key="1">
    <citation type="submission" date="2023-04" db="EMBL/GenBank/DDBJ databases">
        <title>Black Yeasts Isolated from many extreme environments.</title>
        <authorList>
            <person name="Coleine C."/>
            <person name="Stajich J.E."/>
            <person name="Selbmann L."/>
        </authorList>
    </citation>
    <scope>NUCLEOTIDE SEQUENCE</scope>
    <source>
        <strain evidence="9">CCFEE 5312</strain>
    </source>
</reference>
<dbReference type="GO" id="GO:0008094">
    <property type="term" value="F:ATP-dependent activity, acting on DNA"/>
    <property type="evidence" value="ECO:0007669"/>
    <property type="project" value="TreeGrafter"/>
</dbReference>
<dbReference type="InterPro" id="IPR027417">
    <property type="entry name" value="P-loop_NTPase"/>
</dbReference>
<name>A0AAJ0DGY4_9PEZI</name>
<dbReference type="InterPro" id="IPR001650">
    <property type="entry name" value="Helicase_C-like"/>
</dbReference>
<keyword evidence="6" id="KW-0862">Zinc</keyword>
<dbReference type="AlphaFoldDB" id="A0AAJ0DGY4"/>
<dbReference type="GO" id="GO:0005634">
    <property type="term" value="C:nucleus"/>
    <property type="evidence" value="ECO:0007669"/>
    <property type="project" value="TreeGrafter"/>
</dbReference>
<keyword evidence="2" id="KW-0547">Nucleotide-binding</keyword>
<dbReference type="CDD" id="cd18793">
    <property type="entry name" value="SF2_C_SNF"/>
    <property type="match status" value="1"/>
</dbReference>
<dbReference type="PANTHER" id="PTHR45626">
    <property type="entry name" value="TRANSCRIPTION TERMINATION FACTOR 2-RELATED"/>
    <property type="match status" value="1"/>
</dbReference>
<dbReference type="Proteomes" id="UP001271007">
    <property type="component" value="Unassembled WGS sequence"/>
</dbReference>
<dbReference type="GO" id="GO:0008270">
    <property type="term" value="F:zinc ion binding"/>
    <property type="evidence" value="ECO:0007669"/>
    <property type="project" value="UniProtKB-KW"/>
</dbReference>
<accession>A0AAJ0DGY4</accession>
<keyword evidence="6" id="KW-0863">Zinc-finger</keyword>
<dbReference type="SMART" id="SM00490">
    <property type="entry name" value="HELICc"/>
    <property type="match status" value="1"/>
</dbReference>
<sequence length="372" mass="42721">MAAFTLRRRKEMKYIDLRLPKLDDVDFTTRERERYDALAAEAQGLLRTYENKHGRTGKGAGEAFRHLLEILLRMRQCCNHWQMCGERITNLLAQLEEQKTVDLTPENKKALQDMLQIHIESQEECPICFETLHNPVITTCGHAFGQECISKVIEIQKKCPMCRAELNDDTCLVAPQHDCGDEKADDEMDLTQSSSKLDAMMEILKATKTEGDKTIIFSQWTRFLDIVQARLDRDRYKYCRIDGTMKAPERDAALQRLEKDSECTILLASLGVCSVGLNLTAANQIILSDTWWAPAIEDQAVDRVHRLGQKKETRVFRLVMNKSIEEGTLLIQQEKRKLMKLAFSERESKRDQVKTTGRLADIQQLLRAGDKT</sequence>
<dbReference type="SUPFAM" id="SSF52540">
    <property type="entry name" value="P-loop containing nucleoside triphosphate hydrolases"/>
    <property type="match status" value="1"/>
</dbReference>
<keyword evidence="4" id="KW-0347">Helicase</keyword>
<comment type="caution">
    <text evidence="9">The sequence shown here is derived from an EMBL/GenBank/DDBJ whole genome shotgun (WGS) entry which is preliminary data.</text>
</comment>
<dbReference type="PANTHER" id="PTHR45626:SF11">
    <property type="entry name" value="FAMILY HELICASE, PUTATIVE (AFU_ORTHOLOGUE AFUA_5G06590)-RELATED"/>
    <property type="match status" value="1"/>
</dbReference>
<keyword evidence="5" id="KW-0067">ATP-binding</keyword>
<dbReference type="InterPro" id="IPR013083">
    <property type="entry name" value="Znf_RING/FYVE/PHD"/>
</dbReference>
<dbReference type="InterPro" id="IPR001841">
    <property type="entry name" value="Znf_RING"/>
</dbReference>
<comment type="similarity">
    <text evidence="1">Belongs to the SNF2/RAD54 helicase family.</text>
</comment>
<dbReference type="PROSITE" id="PS51194">
    <property type="entry name" value="HELICASE_CTER"/>
    <property type="match status" value="1"/>
</dbReference>
<dbReference type="SMART" id="SM00184">
    <property type="entry name" value="RING"/>
    <property type="match status" value="1"/>
</dbReference>
<evidence type="ECO:0000256" key="4">
    <source>
        <dbReference type="ARBA" id="ARBA00022806"/>
    </source>
</evidence>
<dbReference type="GO" id="GO:0005524">
    <property type="term" value="F:ATP binding"/>
    <property type="evidence" value="ECO:0007669"/>
    <property type="project" value="UniProtKB-KW"/>
</dbReference>